<dbReference type="AlphaFoldDB" id="A0A518CCN4"/>
<accession>A0A518CCN4</accession>
<organism evidence="1 2">
    <name type="scientific">Bremerella volcania</name>
    <dbReference type="NCBI Taxonomy" id="2527984"/>
    <lineage>
        <taxon>Bacteria</taxon>
        <taxon>Pseudomonadati</taxon>
        <taxon>Planctomycetota</taxon>
        <taxon>Planctomycetia</taxon>
        <taxon>Pirellulales</taxon>
        <taxon>Pirellulaceae</taxon>
        <taxon>Bremerella</taxon>
    </lineage>
</organism>
<protein>
    <recommendedName>
        <fullName evidence="3">Carboxypeptidase regulatory-like domain-containing protein</fullName>
    </recommendedName>
</protein>
<dbReference type="EMBL" id="CP036289">
    <property type="protein sequence ID" value="QDU76981.1"/>
    <property type="molecule type" value="Genomic_DNA"/>
</dbReference>
<sequence length="145" mass="15999">MIMLDKQNLAITLFLLFFVPLVGCGEVLDPDYKPVRGTVLLDGQPLADAQVTFVPLGEGSSGSGFTNEQGEYTLYYAARRPGAKAGENQVFITKSKPTSGKKGERAFSEADSELLPARYNRQTELTATVEDKRNIFDFQLESKKK</sequence>
<keyword evidence="2" id="KW-1185">Reference proteome</keyword>
<gene>
    <name evidence="1" type="ORF">Pan97_40400</name>
</gene>
<evidence type="ECO:0008006" key="3">
    <source>
        <dbReference type="Google" id="ProtNLM"/>
    </source>
</evidence>
<dbReference type="KEGG" id="bvo:Pan97_40400"/>
<name>A0A518CCN4_9BACT</name>
<evidence type="ECO:0000313" key="1">
    <source>
        <dbReference type="EMBL" id="QDU76981.1"/>
    </source>
</evidence>
<dbReference type="OrthoDB" id="275291at2"/>
<dbReference type="RefSeq" id="WP_144975524.1">
    <property type="nucleotide sequence ID" value="NZ_CP036289.1"/>
</dbReference>
<evidence type="ECO:0000313" key="2">
    <source>
        <dbReference type="Proteomes" id="UP000318626"/>
    </source>
</evidence>
<proteinExistence type="predicted"/>
<dbReference type="Proteomes" id="UP000318626">
    <property type="component" value="Chromosome"/>
</dbReference>
<reference evidence="2" key="1">
    <citation type="submission" date="2019-02" db="EMBL/GenBank/DDBJ databases">
        <title>Deep-cultivation of Planctomycetes and their phenomic and genomic characterization uncovers novel biology.</title>
        <authorList>
            <person name="Wiegand S."/>
            <person name="Jogler M."/>
            <person name="Boedeker C."/>
            <person name="Pinto D."/>
            <person name="Vollmers J."/>
            <person name="Rivas-Marin E."/>
            <person name="Kohn T."/>
            <person name="Peeters S.H."/>
            <person name="Heuer A."/>
            <person name="Rast P."/>
            <person name="Oberbeckmann S."/>
            <person name="Bunk B."/>
            <person name="Jeske O."/>
            <person name="Meyerdierks A."/>
            <person name="Storesund J.E."/>
            <person name="Kallscheuer N."/>
            <person name="Luecker S."/>
            <person name="Lage O.M."/>
            <person name="Pohl T."/>
            <person name="Merkel B.J."/>
            <person name="Hornburger P."/>
            <person name="Mueller R.-W."/>
            <person name="Bruemmer F."/>
            <person name="Labrenz M."/>
            <person name="Spormann A.M."/>
            <person name="Op den Camp H."/>
            <person name="Overmann J."/>
            <person name="Amann R."/>
            <person name="Jetten M.S.M."/>
            <person name="Mascher T."/>
            <person name="Medema M.H."/>
            <person name="Devos D.P."/>
            <person name="Kaster A.-K."/>
            <person name="Ovreas L."/>
            <person name="Rohde M."/>
            <person name="Galperin M.Y."/>
            <person name="Jogler C."/>
        </authorList>
    </citation>
    <scope>NUCLEOTIDE SEQUENCE [LARGE SCALE GENOMIC DNA]</scope>
    <source>
        <strain evidence="2">Pan97</strain>
    </source>
</reference>